<evidence type="ECO:0000256" key="13">
    <source>
        <dbReference type="ARBA" id="ARBA00083691"/>
    </source>
</evidence>
<organism evidence="17 18">
    <name type="scientific">Balaenoptera physalus</name>
    <name type="common">Fin whale</name>
    <name type="synonym">Balaena physalus</name>
    <dbReference type="NCBI Taxonomy" id="9770"/>
    <lineage>
        <taxon>Eukaryota</taxon>
        <taxon>Metazoa</taxon>
        <taxon>Chordata</taxon>
        <taxon>Craniata</taxon>
        <taxon>Vertebrata</taxon>
        <taxon>Euteleostomi</taxon>
        <taxon>Mammalia</taxon>
        <taxon>Eutheria</taxon>
        <taxon>Laurasiatheria</taxon>
        <taxon>Artiodactyla</taxon>
        <taxon>Whippomorpha</taxon>
        <taxon>Cetacea</taxon>
        <taxon>Mysticeti</taxon>
        <taxon>Balaenopteridae</taxon>
        <taxon>Balaenoptera</taxon>
    </lineage>
</organism>
<evidence type="ECO:0000256" key="9">
    <source>
        <dbReference type="ARBA" id="ARBA00022989"/>
    </source>
</evidence>
<dbReference type="GO" id="GO:0034332">
    <property type="term" value="P:adherens junction organization"/>
    <property type="evidence" value="ECO:0007669"/>
    <property type="project" value="TreeGrafter"/>
</dbReference>
<keyword evidence="11" id="KW-0325">Glycoprotein</keyword>
<dbReference type="OrthoDB" id="9946173at2759"/>
<comment type="caution">
    <text evidence="17">The sequence shown here is derived from an EMBL/GenBank/DDBJ whole genome shotgun (WGS) entry which is preliminary data.</text>
</comment>
<keyword evidence="4" id="KW-0479">Metal-binding</keyword>
<dbReference type="GO" id="GO:0000902">
    <property type="term" value="P:cell morphogenesis"/>
    <property type="evidence" value="ECO:0007669"/>
    <property type="project" value="TreeGrafter"/>
</dbReference>
<keyword evidence="5" id="KW-0732">Signal</keyword>
<dbReference type="Proteomes" id="UP000437017">
    <property type="component" value="Unassembled WGS sequence"/>
</dbReference>
<dbReference type="GO" id="GO:0007156">
    <property type="term" value="P:homophilic cell adhesion via plasma membrane adhesion molecules"/>
    <property type="evidence" value="ECO:0007669"/>
    <property type="project" value="InterPro"/>
</dbReference>
<keyword evidence="8" id="KW-0130">Cell adhesion</keyword>
<evidence type="ECO:0000259" key="16">
    <source>
        <dbReference type="PROSITE" id="PS50268"/>
    </source>
</evidence>
<proteinExistence type="predicted"/>
<dbReference type="FunFam" id="2.60.40.60:FF:000183">
    <property type="entry name" value="Cadherin 17"/>
    <property type="match status" value="1"/>
</dbReference>
<dbReference type="FunFam" id="2.60.40.60:FF:000163">
    <property type="entry name" value="Cadherin 17"/>
    <property type="match status" value="1"/>
</dbReference>
<dbReference type="InterPro" id="IPR020894">
    <property type="entry name" value="Cadherin_CS"/>
</dbReference>
<dbReference type="InterPro" id="IPR039808">
    <property type="entry name" value="Cadherin"/>
</dbReference>
<dbReference type="Pfam" id="PF00028">
    <property type="entry name" value="Cadherin"/>
    <property type="match status" value="5"/>
</dbReference>
<dbReference type="AlphaFoldDB" id="A0A643CIP7"/>
<dbReference type="GO" id="GO:0008013">
    <property type="term" value="F:beta-catenin binding"/>
    <property type="evidence" value="ECO:0007669"/>
    <property type="project" value="TreeGrafter"/>
</dbReference>
<dbReference type="GO" id="GO:0005912">
    <property type="term" value="C:adherens junction"/>
    <property type="evidence" value="ECO:0007669"/>
    <property type="project" value="TreeGrafter"/>
</dbReference>
<keyword evidence="2" id="KW-1003">Cell membrane</keyword>
<dbReference type="PROSITE" id="PS50268">
    <property type="entry name" value="CADHERIN_2"/>
    <property type="match status" value="5"/>
</dbReference>
<dbReference type="PANTHER" id="PTHR24027">
    <property type="entry name" value="CADHERIN-23"/>
    <property type="match status" value="1"/>
</dbReference>
<evidence type="ECO:0000256" key="8">
    <source>
        <dbReference type="ARBA" id="ARBA00022889"/>
    </source>
</evidence>
<evidence type="ECO:0000313" key="17">
    <source>
        <dbReference type="EMBL" id="KAB0400083.1"/>
    </source>
</evidence>
<name>A0A643CIP7_BALPH</name>
<evidence type="ECO:0000256" key="3">
    <source>
        <dbReference type="ARBA" id="ARBA00022692"/>
    </source>
</evidence>
<dbReference type="PROSITE" id="PS00232">
    <property type="entry name" value="CADHERIN_1"/>
    <property type="match status" value="3"/>
</dbReference>
<dbReference type="PANTHER" id="PTHR24027:SF419">
    <property type="entry name" value="CADHERIN-17"/>
    <property type="match status" value="1"/>
</dbReference>
<feature type="domain" description="Cadherin" evidence="16">
    <location>
        <begin position="107"/>
        <end position="320"/>
    </location>
</feature>
<feature type="domain" description="Cadherin" evidence="16">
    <location>
        <begin position="431"/>
        <end position="546"/>
    </location>
</feature>
<feature type="domain" description="Cadherin" evidence="16">
    <location>
        <begin position="321"/>
        <end position="429"/>
    </location>
</feature>
<keyword evidence="9" id="KW-1133">Transmembrane helix</keyword>
<protein>
    <recommendedName>
        <fullName evidence="12">Cadherin-17</fullName>
    </recommendedName>
    <alternativeName>
        <fullName evidence="13">Liver-intestine cadherin</fullName>
    </alternativeName>
</protein>
<feature type="domain" description="Cadherin" evidence="16">
    <location>
        <begin position="547"/>
        <end position="709"/>
    </location>
</feature>
<evidence type="ECO:0000256" key="15">
    <source>
        <dbReference type="SAM" id="MobiDB-lite"/>
    </source>
</evidence>
<dbReference type="GO" id="GO:0016339">
    <property type="term" value="P:calcium-dependent cell-cell adhesion via plasma membrane cell adhesion molecules"/>
    <property type="evidence" value="ECO:0007669"/>
    <property type="project" value="TreeGrafter"/>
</dbReference>
<evidence type="ECO:0000256" key="4">
    <source>
        <dbReference type="ARBA" id="ARBA00022723"/>
    </source>
</evidence>
<keyword evidence="6" id="KW-0677">Repeat</keyword>
<gene>
    <name evidence="17" type="ORF">E2I00_005103</name>
</gene>
<evidence type="ECO:0000256" key="10">
    <source>
        <dbReference type="ARBA" id="ARBA00023136"/>
    </source>
</evidence>
<evidence type="ECO:0000256" key="14">
    <source>
        <dbReference type="PROSITE-ProRule" id="PRU00043"/>
    </source>
</evidence>
<feature type="compositionally biased region" description="Polar residues" evidence="15">
    <location>
        <begin position="811"/>
        <end position="820"/>
    </location>
</feature>
<dbReference type="InterPro" id="IPR015919">
    <property type="entry name" value="Cadherin-like_sf"/>
</dbReference>
<dbReference type="GO" id="GO:0044331">
    <property type="term" value="P:cell-cell adhesion mediated by cadherin"/>
    <property type="evidence" value="ECO:0007669"/>
    <property type="project" value="TreeGrafter"/>
</dbReference>
<dbReference type="SMART" id="SM00112">
    <property type="entry name" value="CA"/>
    <property type="match status" value="5"/>
</dbReference>
<dbReference type="FunFam" id="2.60.40.60:FF:000212">
    <property type="entry name" value="Cadherin 17"/>
    <property type="match status" value="1"/>
</dbReference>
<dbReference type="GO" id="GO:0007043">
    <property type="term" value="P:cell-cell junction assembly"/>
    <property type="evidence" value="ECO:0007669"/>
    <property type="project" value="TreeGrafter"/>
</dbReference>
<dbReference type="Gene3D" id="2.60.40.60">
    <property type="entry name" value="Cadherins"/>
    <property type="match status" value="7"/>
</dbReference>
<dbReference type="PRINTS" id="PR00205">
    <property type="entry name" value="CADHERIN"/>
</dbReference>
<dbReference type="GO" id="GO:0045296">
    <property type="term" value="F:cadherin binding"/>
    <property type="evidence" value="ECO:0007669"/>
    <property type="project" value="TreeGrafter"/>
</dbReference>
<evidence type="ECO:0000256" key="6">
    <source>
        <dbReference type="ARBA" id="ARBA00022737"/>
    </source>
</evidence>
<evidence type="ECO:0000256" key="5">
    <source>
        <dbReference type="ARBA" id="ARBA00022729"/>
    </source>
</evidence>
<evidence type="ECO:0000256" key="7">
    <source>
        <dbReference type="ARBA" id="ARBA00022837"/>
    </source>
</evidence>
<dbReference type="FunFam" id="2.60.40.60:FF:000188">
    <property type="entry name" value="Cadherin 17"/>
    <property type="match status" value="1"/>
</dbReference>
<dbReference type="GO" id="GO:0016477">
    <property type="term" value="P:cell migration"/>
    <property type="evidence" value="ECO:0007669"/>
    <property type="project" value="TreeGrafter"/>
</dbReference>
<dbReference type="EMBL" id="SGJD01001408">
    <property type="protein sequence ID" value="KAB0400083.1"/>
    <property type="molecule type" value="Genomic_DNA"/>
</dbReference>
<accession>A0A643CIP7</accession>
<evidence type="ECO:0000256" key="12">
    <source>
        <dbReference type="ARBA" id="ARBA00069590"/>
    </source>
</evidence>
<dbReference type="FunFam" id="2.60.40.60:FF:000152">
    <property type="entry name" value="Cadherin 17"/>
    <property type="match status" value="1"/>
</dbReference>
<dbReference type="InterPro" id="IPR002126">
    <property type="entry name" value="Cadherin-like_dom"/>
</dbReference>
<dbReference type="SUPFAM" id="SSF49313">
    <property type="entry name" value="Cadherin-like"/>
    <property type="match status" value="7"/>
</dbReference>
<sequence length="862" mass="95449">MKTLPEIGDLLQILQHCFSLQPNLMFAFSQFKASPLAVTFKLTGETDDIFQIQPDGLLYHNKALDRETRAVHKLQVSALDADGNTVEGPVPITIEVKDINDNRPVFLQPKYEGSVRQNSRPGKPFMYVNATDLDDPATPNGQLIYQIIMQLPKVNNVMYFQINNKTGAISLTREGSQELDPLKNPSYKLVVSVEDMGGQNDHSFSDSTSVDIMVKENIWKAPEPVEIEENSTNPYPIKITQVQWNDPGALYSLVDKEKPSKFPFSIDQEGDIYVTQPLDREEKDAYVFYAVAKDEHGKPLAFPLQIQVKVKDINDNPPTCPSAVTVLEVQENEQIGSSIGTLIAHDMDEENTINSVLEYRIVDQTPKVPRDGLFLVQIYSGTFQLAVQSLRKRDTPQYNLTVEVSDKDFKTLCFVQINTIDINDQIPIFEKPDYGNLTFPEDTAIGTVILTIQATDADEPHTGSSKILYRITQGDSEGRLEIETDPETNTGYVKVKKPLDFEAVAVHNIVFQAENPEPLVLGVQYNASSSATFRLIVTDVNEAPQFSQQVYQTKVSEDVAKGTKVGNVTAKDPEGGSSLSSMAQFHLTLVDVNDNPPRLAKEYTGLFFCHPPKAPESLIFEATDDDQQSFRGRHFTFSLGSESLQKDWEVSKINGTHASLSTKHTGFEERVYHIPVRINDGGRPPLEGTVSLPVTFCKCVEDRCFQPAGHMPGIPTVGVTVGVLLTTFLVIDHFDLNFQVQVDDGMKLGDWIGSFLPDQSMIFPFDSDPVSSPKADMDITSPGSRPGCDHCSGGRRDSGDSEVELDGPSSDLETPPSTGWESVRGQDDEQNNFKTPKICPFVTFSHTPLPDLGSILSCSPPS</sequence>
<evidence type="ECO:0000256" key="1">
    <source>
        <dbReference type="ARBA" id="ARBA00004251"/>
    </source>
</evidence>
<keyword evidence="7 14" id="KW-0106">Calcium</keyword>
<evidence type="ECO:0000256" key="11">
    <source>
        <dbReference type="ARBA" id="ARBA00023180"/>
    </source>
</evidence>
<keyword evidence="3" id="KW-0812">Transmembrane</keyword>
<comment type="subcellular location">
    <subcellularLocation>
        <location evidence="1">Cell membrane</location>
        <topology evidence="1">Single-pass type I membrane protein</topology>
    </subcellularLocation>
</comment>
<feature type="domain" description="Cadherin" evidence="16">
    <location>
        <begin position="38"/>
        <end position="106"/>
    </location>
</feature>
<feature type="region of interest" description="Disordered" evidence="15">
    <location>
        <begin position="766"/>
        <end position="835"/>
    </location>
</feature>
<evidence type="ECO:0000256" key="2">
    <source>
        <dbReference type="ARBA" id="ARBA00022475"/>
    </source>
</evidence>
<dbReference type="GO" id="GO:0005509">
    <property type="term" value="F:calcium ion binding"/>
    <property type="evidence" value="ECO:0007669"/>
    <property type="project" value="UniProtKB-UniRule"/>
</dbReference>
<dbReference type="CDD" id="cd11304">
    <property type="entry name" value="Cadherin_repeat"/>
    <property type="match status" value="6"/>
</dbReference>
<keyword evidence="18" id="KW-1185">Reference proteome</keyword>
<reference evidence="17 18" key="1">
    <citation type="journal article" date="2019" name="PLoS ONE">
        <title>Genomic analyses reveal an absence of contemporary introgressive admixture between fin whales and blue whales, despite known hybrids.</title>
        <authorList>
            <person name="Westbury M.V."/>
            <person name="Petersen B."/>
            <person name="Lorenzen E.D."/>
        </authorList>
    </citation>
    <scope>NUCLEOTIDE SEQUENCE [LARGE SCALE GENOMIC DNA]</scope>
    <source>
        <strain evidence="17">FinWhale-01</strain>
    </source>
</reference>
<dbReference type="GO" id="GO:0016342">
    <property type="term" value="C:catenin complex"/>
    <property type="evidence" value="ECO:0007669"/>
    <property type="project" value="TreeGrafter"/>
</dbReference>
<evidence type="ECO:0000313" key="18">
    <source>
        <dbReference type="Proteomes" id="UP000437017"/>
    </source>
</evidence>
<keyword evidence="10" id="KW-0472">Membrane</keyword>
<dbReference type="FunFam" id="2.60.40.60:FF:000151">
    <property type="entry name" value="Cadherin 17"/>
    <property type="match status" value="1"/>
</dbReference>